<evidence type="ECO:0000313" key="5">
    <source>
        <dbReference type="EMBL" id="RBP98740.1"/>
    </source>
</evidence>
<dbReference type="Proteomes" id="UP000252345">
    <property type="component" value="Unassembled WGS sequence"/>
</dbReference>
<sequence length="737" mass="80246">SILFTDSFDQYLKVDKQTLELMDLDTGRPVPKSKYRTTWDDARHMVELKVTDPALIAGWRAAANPRVQIRFEGTVDDRAPGGHRVANQWQLTLNNSLTPSNEVVNVPPSFEPVKQDVSHRDPSVSIDGKTLLMGDKGSYRVTIDARQSDQAYKVWRLGVVDDWDEEYLSIDPAGIEVVGSDGVDYTSRFNIQVRDGVVYAFAKTVDTEIPATGETVRGDPQPADLKAYSERKDHDPLHEPAIDQALLGRTYDLVLPYTVVKVTDGKVVTNKATQIVNNVKKDTNQVSNPLKPLNPSKDVVVKVGGASASGRSIYQGKAFLYQLDSSILPAGRAYPQADQWRIVDKLDPGVDQYTGQWAVYAARDLYDGGHVIAAKGVKIAGSGFDASTMGGELFTLAQAQDGTVTITATPRYLALVSASGGKEAGWRAYIQVKRLKVVEHHENRFTEYYNDKVLPSNVVWTRTPDMTPSLHIEKFDTRSGFPVGDRDDPKDALRMSGDTDITFRITNTSRTDPDTGKGAYYRAKDARLEDHTIVGDGTVVDLKYPDNWDSLVLKPGESVDVHGTLKGATGKHTDRAKVTGKPLTPCPVDDPSARDPFGRPRGGAPAAPQGAVTIDGTAYCEDTETESNQDDWNGVHDPLADTGANVAGVVAAALVLALGGATLLLVRRRSQGGRLTVGGQGMAMAGLARKAKAWMPTTRRSSQAKADADMPHDEDPARYAGDDPWHEVIDGDNHTAR</sequence>
<organism evidence="5 6">
    <name type="scientific">Bifidobacterium xylocopae</name>
    <dbReference type="NCBI Taxonomy" id="2493119"/>
    <lineage>
        <taxon>Bacteria</taxon>
        <taxon>Bacillati</taxon>
        <taxon>Actinomycetota</taxon>
        <taxon>Actinomycetes</taxon>
        <taxon>Bifidobacteriales</taxon>
        <taxon>Bifidobacteriaceae</taxon>
        <taxon>Bifidobacterium</taxon>
    </lineage>
</organism>
<dbReference type="InterPro" id="IPR026345">
    <property type="entry name" value="Adh_isopep-form_adh_dom"/>
</dbReference>
<keyword evidence="2" id="KW-0812">Transmembrane</keyword>
<dbReference type="EMBL" id="PDCH01000030">
    <property type="protein sequence ID" value="RBP98740.1"/>
    <property type="molecule type" value="Genomic_DNA"/>
</dbReference>
<dbReference type="NCBIfam" id="TIGR04228">
    <property type="entry name" value="isopep_sspB_C2"/>
    <property type="match status" value="1"/>
</dbReference>
<reference evidence="5 6" key="1">
    <citation type="submission" date="2017-10" db="EMBL/GenBank/DDBJ databases">
        <title>Bifidobacterium xylocopum sp. nov. and Bifidobacterium aemilianum sp. nov., from the carpenter bee (Xylocopa violacea) digestive tract.</title>
        <authorList>
            <person name="Alberoni D."/>
            <person name="Baffoni L."/>
            <person name="Di Gioia D."/>
            <person name="Gaggia F."/>
            <person name="Biavati B."/>
        </authorList>
    </citation>
    <scope>NUCLEOTIDE SEQUENCE [LARGE SCALE GENOMIC DNA]</scope>
    <source>
        <strain evidence="5 6">XV2</strain>
    </source>
</reference>
<feature type="region of interest" description="Disordered" evidence="1">
    <location>
        <begin position="693"/>
        <end position="737"/>
    </location>
</feature>
<evidence type="ECO:0000259" key="4">
    <source>
        <dbReference type="Pfam" id="PF17998"/>
    </source>
</evidence>
<comment type="caution">
    <text evidence="5">The sequence shown here is derived from an EMBL/GenBank/DDBJ whole genome shotgun (WGS) entry which is preliminary data.</text>
</comment>
<evidence type="ECO:0000313" key="6">
    <source>
        <dbReference type="Proteomes" id="UP000252345"/>
    </source>
</evidence>
<evidence type="ECO:0000256" key="2">
    <source>
        <dbReference type="SAM" id="Phobius"/>
    </source>
</evidence>
<evidence type="ECO:0000256" key="1">
    <source>
        <dbReference type="SAM" id="MobiDB-lite"/>
    </source>
</evidence>
<keyword evidence="2" id="KW-0472">Membrane</keyword>
<feature type="transmembrane region" description="Helical" evidence="2">
    <location>
        <begin position="646"/>
        <end position="666"/>
    </location>
</feature>
<dbReference type="Pfam" id="PF16364">
    <property type="entry name" value="Antigen_C"/>
    <property type="match status" value="1"/>
</dbReference>
<feature type="non-terminal residue" evidence="5">
    <location>
        <position position="1"/>
    </location>
</feature>
<proteinExistence type="predicted"/>
<feature type="compositionally biased region" description="Basic and acidic residues" evidence="1">
    <location>
        <begin position="706"/>
        <end position="737"/>
    </location>
</feature>
<dbReference type="AlphaFoldDB" id="A0A366KAI0"/>
<dbReference type="RefSeq" id="WP_201736583.1">
    <property type="nucleotide sequence ID" value="NZ_PDCH01000030.1"/>
</dbReference>
<accession>A0A366KAI0</accession>
<evidence type="ECO:0000259" key="3">
    <source>
        <dbReference type="Pfam" id="PF16364"/>
    </source>
</evidence>
<feature type="domain" description="Cell surface antigen C-terminal" evidence="3">
    <location>
        <begin position="294"/>
        <end position="464"/>
    </location>
</feature>
<dbReference type="Pfam" id="PF17998">
    <property type="entry name" value="AgI_II_C2"/>
    <property type="match status" value="1"/>
</dbReference>
<feature type="region of interest" description="Disordered" evidence="1">
    <location>
        <begin position="565"/>
        <end position="610"/>
    </location>
</feature>
<protein>
    <submittedName>
        <fullName evidence="5">Peptidase</fullName>
    </submittedName>
</protein>
<gene>
    <name evidence="5" type="ORF">CRD59_07475</name>
</gene>
<dbReference type="Gene3D" id="2.60.40.740">
    <property type="match status" value="3"/>
</dbReference>
<feature type="domain" description="Adhesin isopeptide-forming adherence" evidence="4">
    <location>
        <begin position="112"/>
        <end position="290"/>
    </location>
</feature>
<keyword evidence="6" id="KW-1185">Reference proteome</keyword>
<name>A0A366KAI0_9BIFI</name>
<dbReference type="InterPro" id="IPR032300">
    <property type="entry name" value="Antigen_C"/>
</dbReference>
<keyword evidence="2" id="KW-1133">Transmembrane helix</keyword>